<protein>
    <submittedName>
        <fullName evidence="3">Class I SAM-dependent methyltransferase</fullName>
    </submittedName>
</protein>
<accession>A0ABX6T508</accession>
<dbReference type="InterPro" id="IPR050447">
    <property type="entry name" value="Erg6_SMT_methyltransf"/>
</dbReference>
<evidence type="ECO:0000259" key="2">
    <source>
        <dbReference type="Pfam" id="PF08241"/>
    </source>
</evidence>
<dbReference type="GO" id="GO:0032259">
    <property type="term" value="P:methylation"/>
    <property type="evidence" value="ECO:0007669"/>
    <property type="project" value="UniProtKB-KW"/>
</dbReference>
<reference evidence="3 4" key="1">
    <citation type="submission" date="2020-08" db="EMBL/GenBank/DDBJ databases">
        <title>Genome sequence of Sphingomonas sediminicola KACC 15039T.</title>
        <authorList>
            <person name="Hyun D.-W."/>
            <person name="Bae J.-W."/>
        </authorList>
    </citation>
    <scope>NUCLEOTIDE SEQUENCE [LARGE SCALE GENOMIC DNA]</scope>
    <source>
        <strain evidence="3 4">KACC 15039</strain>
    </source>
</reference>
<evidence type="ECO:0000256" key="1">
    <source>
        <dbReference type="ARBA" id="ARBA00022679"/>
    </source>
</evidence>
<keyword evidence="1" id="KW-0808">Transferase</keyword>
<sequence length="188" mass="20866">MSSRTFVDRAALAVGRQLANPSGSGGFLLAVMMRVFNRRPTRALIEALDIRPGHHVLDIGCGDGMALSAVPQTTWRYGVDQSETMLSIARHRLNRDLKAGRVRLRHGDMLALPFGANAFDRILASNVLYFCTDIPALVQECRRVARPDASLGIYVTSARSMAKWPFAGPEPIATFRASNSKRNWKRRE</sequence>
<keyword evidence="4" id="KW-1185">Reference proteome</keyword>
<proteinExistence type="predicted"/>
<dbReference type="EMBL" id="CP060782">
    <property type="protein sequence ID" value="QNP44897.1"/>
    <property type="molecule type" value="Genomic_DNA"/>
</dbReference>
<keyword evidence="3" id="KW-0489">Methyltransferase</keyword>
<dbReference type="Pfam" id="PF08241">
    <property type="entry name" value="Methyltransf_11"/>
    <property type="match status" value="1"/>
</dbReference>
<name>A0ABX6T508_9SPHN</name>
<dbReference type="CDD" id="cd02440">
    <property type="entry name" value="AdoMet_MTases"/>
    <property type="match status" value="1"/>
</dbReference>
<evidence type="ECO:0000313" key="3">
    <source>
        <dbReference type="EMBL" id="QNP44897.1"/>
    </source>
</evidence>
<dbReference type="GO" id="GO:0008168">
    <property type="term" value="F:methyltransferase activity"/>
    <property type="evidence" value="ECO:0007669"/>
    <property type="project" value="UniProtKB-KW"/>
</dbReference>
<dbReference type="Gene3D" id="3.40.50.150">
    <property type="entry name" value="Vaccinia Virus protein VP39"/>
    <property type="match status" value="1"/>
</dbReference>
<dbReference type="PANTHER" id="PTHR44068:SF1">
    <property type="entry name" value="HYPOTHETICAL LOC100005854"/>
    <property type="match status" value="1"/>
</dbReference>
<dbReference type="RefSeq" id="WP_187707854.1">
    <property type="nucleotide sequence ID" value="NZ_CP060782.1"/>
</dbReference>
<gene>
    <name evidence="3" type="ORF">H9L14_09105</name>
</gene>
<dbReference type="InterPro" id="IPR029063">
    <property type="entry name" value="SAM-dependent_MTases_sf"/>
</dbReference>
<feature type="domain" description="Methyltransferase type 11" evidence="2">
    <location>
        <begin position="57"/>
        <end position="151"/>
    </location>
</feature>
<evidence type="ECO:0000313" key="4">
    <source>
        <dbReference type="Proteomes" id="UP000516105"/>
    </source>
</evidence>
<dbReference type="Proteomes" id="UP000516105">
    <property type="component" value="Chromosome"/>
</dbReference>
<organism evidence="3 4">
    <name type="scientific">Sphingomonas sediminicola</name>
    <dbReference type="NCBI Taxonomy" id="386874"/>
    <lineage>
        <taxon>Bacteria</taxon>
        <taxon>Pseudomonadati</taxon>
        <taxon>Pseudomonadota</taxon>
        <taxon>Alphaproteobacteria</taxon>
        <taxon>Sphingomonadales</taxon>
        <taxon>Sphingomonadaceae</taxon>
        <taxon>Sphingomonas</taxon>
    </lineage>
</organism>
<dbReference type="SUPFAM" id="SSF53335">
    <property type="entry name" value="S-adenosyl-L-methionine-dependent methyltransferases"/>
    <property type="match status" value="1"/>
</dbReference>
<dbReference type="InterPro" id="IPR013216">
    <property type="entry name" value="Methyltransf_11"/>
</dbReference>
<dbReference type="PANTHER" id="PTHR44068">
    <property type="entry name" value="ZGC:194242"/>
    <property type="match status" value="1"/>
</dbReference>